<name>A0A2H3K867_9FLAO</name>
<proteinExistence type="predicted"/>
<dbReference type="EMBL" id="PCMW01000154">
    <property type="protein sequence ID" value="PDS21726.1"/>
    <property type="molecule type" value="Genomic_DNA"/>
</dbReference>
<gene>
    <name evidence="1" type="ORF">B0A77_15210</name>
</gene>
<reference evidence="1 2" key="1">
    <citation type="submission" date="2017-09" db="EMBL/GenBank/DDBJ databases">
        <title>Whole genomes of Flavobacteriaceae.</title>
        <authorList>
            <person name="Stine C."/>
            <person name="Li C."/>
            <person name="Tadesse D."/>
        </authorList>
    </citation>
    <scope>NUCLEOTIDE SEQUENCE [LARGE SCALE GENOMIC DNA]</scope>
    <source>
        <strain evidence="1 2">ATCC 35036</strain>
    </source>
</reference>
<evidence type="ECO:0000313" key="2">
    <source>
        <dbReference type="Proteomes" id="UP000220828"/>
    </source>
</evidence>
<organism evidence="1 2">
    <name type="scientific">Flavobacterium branchiophilum</name>
    <dbReference type="NCBI Taxonomy" id="55197"/>
    <lineage>
        <taxon>Bacteria</taxon>
        <taxon>Pseudomonadati</taxon>
        <taxon>Bacteroidota</taxon>
        <taxon>Flavobacteriia</taxon>
        <taxon>Flavobacteriales</taxon>
        <taxon>Flavobacteriaceae</taxon>
        <taxon>Flavobacterium</taxon>
    </lineage>
</organism>
<dbReference type="OrthoDB" id="883330at2"/>
<accession>A0A2H3K867</accession>
<comment type="caution">
    <text evidence="1">The sequence shown here is derived from an EMBL/GenBank/DDBJ whole genome shotgun (WGS) entry which is preliminary data.</text>
</comment>
<dbReference type="Proteomes" id="UP000220828">
    <property type="component" value="Unassembled WGS sequence"/>
</dbReference>
<dbReference type="RefSeq" id="WP_097554987.1">
    <property type="nucleotide sequence ID" value="NZ_PCMW01000154.1"/>
</dbReference>
<evidence type="ECO:0000313" key="1">
    <source>
        <dbReference type="EMBL" id="PDS21726.1"/>
    </source>
</evidence>
<dbReference type="AlphaFoldDB" id="A0A2H3K867"/>
<sequence length="117" mass="13716">MTLEQLYNENYVLSDVELLSIHLENTNSTVAKIKISVKQQLKKGKFKKCNILINMTNIIEVIIYDNINILGYYSDLTLIQLENKNYYISFDPYGNTNQKHEEDNYVLISESIEFIEI</sequence>
<protein>
    <submittedName>
        <fullName evidence="1">Uncharacterized protein</fullName>
    </submittedName>
</protein>